<protein>
    <submittedName>
        <fullName evidence="1">Uncharacterized protein</fullName>
    </submittedName>
</protein>
<gene>
    <name evidence="1" type="ORF">H8R27_03470</name>
</gene>
<sequence>MFDIKYRIEFKNDFATELFGEEYYCDKSTFWNHHQTMLKELYRKVLKSELPIKITEIGTKSELIINEVREFEIWIETNQPFIISTEY</sequence>
<evidence type="ECO:0000313" key="2">
    <source>
        <dbReference type="Proteomes" id="UP000605990"/>
    </source>
</evidence>
<comment type="caution">
    <text evidence="1">The sequence shown here is derived from an EMBL/GenBank/DDBJ whole genome shotgun (WGS) entry which is preliminary data.</text>
</comment>
<proteinExistence type="predicted"/>
<reference evidence="1 2" key="1">
    <citation type="submission" date="2020-08" db="EMBL/GenBank/DDBJ databases">
        <title>Description of novel Flavobacterium F-408 isolate.</title>
        <authorList>
            <person name="Saticioglu I.B."/>
            <person name="Duman M."/>
            <person name="Altun S."/>
        </authorList>
    </citation>
    <scope>NUCLEOTIDE SEQUENCE [LARGE SCALE GENOMIC DNA]</scope>
    <source>
        <strain evidence="1 2">F-408</strain>
    </source>
</reference>
<dbReference type="Proteomes" id="UP000605990">
    <property type="component" value="Unassembled WGS sequence"/>
</dbReference>
<accession>A0ABR7IVX3</accession>
<dbReference type="EMBL" id="JACRUN010000001">
    <property type="protein sequence ID" value="MBC5833934.1"/>
    <property type="molecule type" value="Genomic_DNA"/>
</dbReference>
<keyword evidence="2" id="KW-1185">Reference proteome</keyword>
<dbReference type="RefSeq" id="WP_166125159.1">
    <property type="nucleotide sequence ID" value="NZ_JAANOQ010000001.1"/>
</dbReference>
<organism evidence="1 2">
    <name type="scientific">Flavobacterium bernardetii</name>
    <dbReference type="NCBI Taxonomy" id="2813823"/>
    <lineage>
        <taxon>Bacteria</taxon>
        <taxon>Pseudomonadati</taxon>
        <taxon>Bacteroidota</taxon>
        <taxon>Flavobacteriia</taxon>
        <taxon>Flavobacteriales</taxon>
        <taxon>Flavobacteriaceae</taxon>
        <taxon>Flavobacterium</taxon>
    </lineage>
</organism>
<name>A0ABR7IVX3_9FLAO</name>
<evidence type="ECO:0000313" key="1">
    <source>
        <dbReference type="EMBL" id="MBC5833934.1"/>
    </source>
</evidence>